<evidence type="ECO:0000313" key="4">
    <source>
        <dbReference type="EMBL" id="OWA54451.1"/>
    </source>
</evidence>
<evidence type="ECO:0000256" key="1">
    <source>
        <dbReference type="PROSITE-ProRule" id="PRU00047"/>
    </source>
</evidence>
<evidence type="ECO:0000259" key="3">
    <source>
        <dbReference type="PROSITE" id="PS50158"/>
    </source>
</evidence>
<name>A0A9X6NKD8_HYPEX</name>
<dbReference type="OrthoDB" id="10663452at2759"/>
<feature type="compositionally biased region" description="Polar residues" evidence="2">
    <location>
        <begin position="110"/>
        <end position="124"/>
    </location>
</feature>
<comment type="caution">
    <text evidence="4">The sequence shown here is derived from an EMBL/GenBank/DDBJ whole genome shotgun (WGS) entry which is preliminary data.</text>
</comment>
<keyword evidence="1" id="KW-0479">Metal-binding</keyword>
<protein>
    <recommendedName>
        <fullName evidence="3">CCHC-type domain-containing protein</fullName>
    </recommendedName>
</protein>
<evidence type="ECO:0000313" key="5">
    <source>
        <dbReference type="Proteomes" id="UP000192578"/>
    </source>
</evidence>
<sequence>MPRRSKRLLKPPSSPLPTPSILSAGAISVAVRDSSTMASSLCDSSPVSGTGNSLPASPQIGSSSRLHSRSRPRHHHPKRSRSNELLDLLQLKAQLNRHIRAHVDSESDQSESPTRAVSRASPTPTKRRKHSPSILEVYEGTKSRNVQLPRHVRDRSVIPRSDHSPRRSDNDIDLLAVSSEMVSKLMDLRVYFDITELLPSNREIDPSIIRRRPEQQDTKREFITSFLAWSRAFYVFASYRGHYFPDLRQHLWDYFDLIAQMSERTELAVWVTYDTKFRLFASRHTHDHSIWSVRHPKSYEEAQPQLPITARLGYPFPPTLPARFPLGTCYTCGDPSHLSPRCPFNNRPPFRGNTSTDEVCRNFNDDEAVRSERQ</sequence>
<keyword evidence="1" id="KW-0863">Zinc-finger</keyword>
<feature type="compositionally biased region" description="Polar residues" evidence="2">
    <location>
        <begin position="33"/>
        <end position="61"/>
    </location>
</feature>
<gene>
    <name evidence="4" type="ORF">BV898_18853</name>
</gene>
<feature type="region of interest" description="Disordered" evidence="2">
    <location>
        <begin position="1"/>
        <end position="85"/>
    </location>
</feature>
<dbReference type="AlphaFoldDB" id="A0A9X6NKD8"/>
<dbReference type="GO" id="GO:0008270">
    <property type="term" value="F:zinc ion binding"/>
    <property type="evidence" value="ECO:0007669"/>
    <property type="project" value="UniProtKB-KW"/>
</dbReference>
<feature type="region of interest" description="Disordered" evidence="2">
    <location>
        <begin position="102"/>
        <end position="169"/>
    </location>
</feature>
<feature type="domain" description="CCHC-type" evidence="3">
    <location>
        <begin position="329"/>
        <end position="343"/>
    </location>
</feature>
<keyword evidence="5" id="KW-1185">Reference proteome</keyword>
<organism evidence="4 5">
    <name type="scientific">Hypsibius exemplaris</name>
    <name type="common">Freshwater tardigrade</name>
    <dbReference type="NCBI Taxonomy" id="2072580"/>
    <lineage>
        <taxon>Eukaryota</taxon>
        <taxon>Metazoa</taxon>
        <taxon>Ecdysozoa</taxon>
        <taxon>Tardigrada</taxon>
        <taxon>Eutardigrada</taxon>
        <taxon>Parachela</taxon>
        <taxon>Hypsibioidea</taxon>
        <taxon>Hypsibiidae</taxon>
        <taxon>Hypsibius</taxon>
    </lineage>
</organism>
<proteinExistence type="predicted"/>
<keyword evidence="1" id="KW-0862">Zinc</keyword>
<dbReference type="GO" id="GO:0003676">
    <property type="term" value="F:nucleic acid binding"/>
    <property type="evidence" value="ECO:0007669"/>
    <property type="project" value="InterPro"/>
</dbReference>
<dbReference type="InterPro" id="IPR001878">
    <property type="entry name" value="Znf_CCHC"/>
</dbReference>
<reference evidence="5" key="1">
    <citation type="submission" date="2017-01" db="EMBL/GenBank/DDBJ databases">
        <title>Comparative genomics of anhydrobiosis in the tardigrade Hypsibius dujardini.</title>
        <authorList>
            <person name="Yoshida Y."/>
            <person name="Koutsovoulos G."/>
            <person name="Laetsch D."/>
            <person name="Stevens L."/>
            <person name="Kumar S."/>
            <person name="Horikawa D."/>
            <person name="Ishino K."/>
            <person name="Komine S."/>
            <person name="Tomita M."/>
            <person name="Blaxter M."/>
            <person name="Arakawa K."/>
        </authorList>
    </citation>
    <scope>NUCLEOTIDE SEQUENCE [LARGE SCALE GENOMIC DNA]</scope>
    <source>
        <strain evidence="5">Z151</strain>
    </source>
</reference>
<accession>A0A9X6NKD8</accession>
<dbReference type="Proteomes" id="UP000192578">
    <property type="component" value="Unassembled WGS sequence"/>
</dbReference>
<dbReference type="PROSITE" id="PS50158">
    <property type="entry name" value="ZF_CCHC"/>
    <property type="match status" value="1"/>
</dbReference>
<feature type="compositionally biased region" description="Basic residues" evidence="2">
    <location>
        <begin position="66"/>
        <end position="80"/>
    </location>
</feature>
<dbReference type="EMBL" id="MTYJ01000408">
    <property type="protein sequence ID" value="OWA54451.1"/>
    <property type="molecule type" value="Genomic_DNA"/>
</dbReference>
<evidence type="ECO:0000256" key="2">
    <source>
        <dbReference type="SAM" id="MobiDB-lite"/>
    </source>
</evidence>
<feature type="compositionally biased region" description="Basic and acidic residues" evidence="2">
    <location>
        <begin position="154"/>
        <end position="169"/>
    </location>
</feature>